<dbReference type="PaxDb" id="3880-AES99121"/>
<dbReference type="EMBL" id="CM001221">
    <property type="protein sequence ID" value="AES99121.1"/>
    <property type="molecule type" value="Genomic_DNA"/>
</dbReference>
<feature type="transmembrane region" description="Helical" evidence="1">
    <location>
        <begin position="15"/>
        <end position="38"/>
    </location>
</feature>
<dbReference type="EnsemblPlants" id="AES99121">
    <property type="protein sequence ID" value="AES99121"/>
    <property type="gene ID" value="MTR_5g076800"/>
</dbReference>
<organism evidence="2 4">
    <name type="scientific">Medicago truncatula</name>
    <name type="common">Barrel medic</name>
    <name type="synonym">Medicago tribuloides</name>
    <dbReference type="NCBI Taxonomy" id="3880"/>
    <lineage>
        <taxon>Eukaryota</taxon>
        <taxon>Viridiplantae</taxon>
        <taxon>Streptophyta</taxon>
        <taxon>Embryophyta</taxon>
        <taxon>Tracheophyta</taxon>
        <taxon>Spermatophyta</taxon>
        <taxon>Magnoliopsida</taxon>
        <taxon>eudicotyledons</taxon>
        <taxon>Gunneridae</taxon>
        <taxon>Pentapetalae</taxon>
        <taxon>rosids</taxon>
        <taxon>fabids</taxon>
        <taxon>Fabales</taxon>
        <taxon>Fabaceae</taxon>
        <taxon>Papilionoideae</taxon>
        <taxon>50 kb inversion clade</taxon>
        <taxon>NPAAA clade</taxon>
        <taxon>Hologalegina</taxon>
        <taxon>IRL clade</taxon>
        <taxon>Trifolieae</taxon>
        <taxon>Medicago</taxon>
    </lineage>
</organism>
<evidence type="ECO:0000313" key="2">
    <source>
        <dbReference type="EMBL" id="AES99121.1"/>
    </source>
</evidence>
<dbReference type="Proteomes" id="UP000002051">
    <property type="component" value="Chromosome 5"/>
</dbReference>
<name>G7KFT4_MEDTR</name>
<evidence type="ECO:0000313" key="4">
    <source>
        <dbReference type="Proteomes" id="UP000002051"/>
    </source>
</evidence>
<reference evidence="2 4" key="2">
    <citation type="journal article" date="2014" name="BMC Genomics">
        <title>An improved genome release (version Mt4.0) for the model legume Medicago truncatula.</title>
        <authorList>
            <person name="Tang H."/>
            <person name="Krishnakumar V."/>
            <person name="Bidwell S."/>
            <person name="Rosen B."/>
            <person name="Chan A."/>
            <person name="Zhou S."/>
            <person name="Gentzbittel L."/>
            <person name="Childs K.L."/>
            <person name="Yandell M."/>
            <person name="Gundlach H."/>
            <person name="Mayer K.F."/>
            <person name="Schwartz D.C."/>
            <person name="Town C.D."/>
        </authorList>
    </citation>
    <scope>GENOME REANNOTATION</scope>
    <source>
        <strain evidence="3 4">cv. Jemalong A17</strain>
    </source>
</reference>
<gene>
    <name evidence="2" type="ordered locus">MTR_5g076800</name>
</gene>
<keyword evidence="1" id="KW-0472">Membrane</keyword>
<protein>
    <submittedName>
        <fullName evidence="2">Transmembrane protein, putative</fullName>
    </submittedName>
</protein>
<accession>G7KFT4</accession>
<keyword evidence="1" id="KW-1133">Transmembrane helix</keyword>
<dbReference type="AlphaFoldDB" id="G7KFT4"/>
<keyword evidence="4" id="KW-1185">Reference proteome</keyword>
<sequence>MAMAEKKFELQQQHLWISFTFFLLVRVSSSSCLCFFKLTSRTQKRVSREEGFKRGSVGT</sequence>
<dbReference type="HOGENOM" id="CLU_2964361_0_0_1"/>
<reference evidence="3" key="3">
    <citation type="submission" date="2015-04" db="UniProtKB">
        <authorList>
            <consortium name="EnsemblPlants"/>
        </authorList>
    </citation>
    <scope>IDENTIFICATION</scope>
    <source>
        <strain evidence="3">cv. Jemalong A17</strain>
    </source>
</reference>
<proteinExistence type="predicted"/>
<evidence type="ECO:0000256" key="1">
    <source>
        <dbReference type="SAM" id="Phobius"/>
    </source>
</evidence>
<keyword evidence="1 2" id="KW-0812">Transmembrane</keyword>
<reference evidence="2 4" key="1">
    <citation type="journal article" date="2011" name="Nature">
        <title>The Medicago genome provides insight into the evolution of rhizobial symbioses.</title>
        <authorList>
            <person name="Young N.D."/>
            <person name="Debelle F."/>
            <person name="Oldroyd G.E."/>
            <person name="Geurts R."/>
            <person name="Cannon S.B."/>
            <person name="Udvardi M.K."/>
            <person name="Benedito V.A."/>
            <person name="Mayer K.F."/>
            <person name="Gouzy J."/>
            <person name="Schoof H."/>
            <person name="Van de Peer Y."/>
            <person name="Proost S."/>
            <person name="Cook D.R."/>
            <person name="Meyers B.C."/>
            <person name="Spannagl M."/>
            <person name="Cheung F."/>
            <person name="De Mita S."/>
            <person name="Krishnakumar V."/>
            <person name="Gundlach H."/>
            <person name="Zhou S."/>
            <person name="Mudge J."/>
            <person name="Bharti A.K."/>
            <person name="Murray J.D."/>
            <person name="Naoumkina M.A."/>
            <person name="Rosen B."/>
            <person name="Silverstein K.A."/>
            <person name="Tang H."/>
            <person name="Rombauts S."/>
            <person name="Zhao P.X."/>
            <person name="Zhou P."/>
            <person name="Barbe V."/>
            <person name="Bardou P."/>
            <person name="Bechner M."/>
            <person name="Bellec A."/>
            <person name="Berger A."/>
            <person name="Berges H."/>
            <person name="Bidwell S."/>
            <person name="Bisseling T."/>
            <person name="Choisne N."/>
            <person name="Couloux A."/>
            <person name="Denny R."/>
            <person name="Deshpande S."/>
            <person name="Dai X."/>
            <person name="Doyle J.J."/>
            <person name="Dudez A.M."/>
            <person name="Farmer A.D."/>
            <person name="Fouteau S."/>
            <person name="Franken C."/>
            <person name="Gibelin C."/>
            <person name="Gish J."/>
            <person name="Goldstein S."/>
            <person name="Gonzalez A.J."/>
            <person name="Green P.J."/>
            <person name="Hallab A."/>
            <person name="Hartog M."/>
            <person name="Hua A."/>
            <person name="Humphray S.J."/>
            <person name="Jeong D.H."/>
            <person name="Jing Y."/>
            <person name="Jocker A."/>
            <person name="Kenton S.M."/>
            <person name="Kim D.J."/>
            <person name="Klee K."/>
            <person name="Lai H."/>
            <person name="Lang C."/>
            <person name="Lin S."/>
            <person name="Macmil S.L."/>
            <person name="Magdelenat G."/>
            <person name="Matthews L."/>
            <person name="McCorrison J."/>
            <person name="Monaghan E.L."/>
            <person name="Mun J.H."/>
            <person name="Najar F.Z."/>
            <person name="Nicholson C."/>
            <person name="Noirot C."/>
            <person name="O'Bleness M."/>
            <person name="Paule C.R."/>
            <person name="Poulain J."/>
            <person name="Prion F."/>
            <person name="Qin B."/>
            <person name="Qu C."/>
            <person name="Retzel E.F."/>
            <person name="Riddle C."/>
            <person name="Sallet E."/>
            <person name="Samain S."/>
            <person name="Samson N."/>
            <person name="Sanders I."/>
            <person name="Saurat O."/>
            <person name="Scarpelli C."/>
            <person name="Schiex T."/>
            <person name="Segurens B."/>
            <person name="Severin A.J."/>
            <person name="Sherrier D.J."/>
            <person name="Shi R."/>
            <person name="Sims S."/>
            <person name="Singer S.R."/>
            <person name="Sinharoy S."/>
            <person name="Sterck L."/>
            <person name="Viollet A."/>
            <person name="Wang B.B."/>
            <person name="Wang K."/>
            <person name="Wang M."/>
            <person name="Wang X."/>
            <person name="Warfsmann J."/>
            <person name="Weissenbach J."/>
            <person name="White D.D."/>
            <person name="White J.D."/>
            <person name="Wiley G.B."/>
            <person name="Wincker P."/>
            <person name="Xing Y."/>
            <person name="Yang L."/>
            <person name="Yao Z."/>
            <person name="Ying F."/>
            <person name="Zhai J."/>
            <person name="Zhou L."/>
            <person name="Zuber A."/>
            <person name="Denarie J."/>
            <person name="Dixon R.A."/>
            <person name="May G.D."/>
            <person name="Schwartz D.C."/>
            <person name="Rogers J."/>
            <person name="Quetier F."/>
            <person name="Town C.D."/>
            <person name="Roe B.A."/>
        </authorList>
    </citation>
    <scope>NUCLEOTIDE SEQUENCE [LARGE SCALE GENOMIC DNA]</scope>
    <source>
        <strain evidence="2">A17</strain>
        <strain evidence="3 4">cv. Jemalong A17</strain>
    </source>
</reference>
<evidence type="ECO:0000313" key="3">
    <source>
        <dbReference type="EnsemblPlants" id="AES99121"/>
    </source>
</evidence>